<gene>
    <name evidence="7" type="ORF">NMK71_05230</name>
</gene>
<dbReference type="EMBL" id="JANCMU010000002">
    <property type="protein sequence ID" value="MDG4945808.1"/>
    <property type="molecule type" value="Genomic_DNA"/>
</dbReference>
<name>A0A9X4RU61_9FLAO</name>
<evidence type="ECO:0000256" key="5">
    <source>
        <dbReference type="ARBA" id="ARBA00023136"/>
    </source>
</evidence>
<sequence length="203" mass="23385">MILLLKLILIPLVSAAIGWITNKIAVWLLFNPKEPVKFLFWTFQGVFPKRQDAIATRIGDLVADELLSVHSIKEQVFTDENQSSIVNFVLQRVDLYLEHEFKKEHWFLNMFMGDGTKTQMKSELERKLYESLDDISENFHEYLEEKVNIRKLVSDRISSLDSGQVNNLMNQILKSELGFIELTGAILGFLIGLIQVLMLEIIG</sequence>
<evidence type="ECO:0000256" key="3">
    <source>
        <dbReference type="ARBA" id="ARBA00022692"/>
    </source>
</evidence>
<evidence type="ECO:0000256" key="1">
    <source>
        <dbReference type="ARBA" id="ARBA00004308"/>
    </source>
</evidence>
<evidence type="ECO:0000256" key="6">
    <source>
        <dbReference type="SAM" id="Phobius"/>
    </source>
</evidence>
<evidence type="ECO:0000313" key="8">
    <source>
        <dbReference type="Proteomes" id="UP001152599"/>
    </source>
</evidence>
<keyword evidence="8" id="KW-1185">Reference proteome</keyword>
<dbReference type="GO" id="GO:0012505">
    <property type="term" value="C:endomembrane system"/>
    <property type="evidence" value="ECO:0007669"/>
    <property type="project" value="UniProtKB-SubCell"/>
</dbReference>
<comment type="caution">
    <text evidence="7">The sequence shown here is derived from an EMBL/GenBank/DDBJ whole genome shotgun (WGS) entry which is preliminary data.</text>
</comment>
<feature type="transmembrane region" description="Helical" evidence="6">
    <location>
        <begin position="177"/>
        <end position="199"/>
    </location>
</feature>
<dbReference type="AlphaFoldDB" id="A0A9X4RU61"/>
<dbReference type="RefSeq" id="WP_304420368.1">
    <property type="nucleotide sequence ID" value="NZ_JANCMU010000002.1"/>
</dbReference>
<evidence type="ECO:0000256" key="2">
    <source>
        <dbReference type="ARBA" id="ARBA00008053"/>
    </source>
</evidence>
<dbReference type="PANTHER" id="PTHR35791:SF1">
    <property type="entry name" value="UPF0754 MEMBRANE PROTEIN YHEB"/>
    <property type="match status" value="1"/>
</dbReference>
<keyword evidence="4 6" id="KW-1133">Transmembrane helix</keyword>
<organism evidence="7 8">
    <name type="scientific">Profundicola chukchiensis</name>
    <dbReference type="NCBI Taxonomy" id="2961959"/>
    <lineage>
        <taxon>Bacteria</taxon>
        <taxon>Pseudomonadati</taxon>
        <taxon>Bacteroidota</taxon>
        <taxon>Flavobacteriia</taxon>
        <taxon>Flavobacteriales</taxon>
        <taxon>Weeksellaceae</taxon>
        <taxon>Profundicola</taxon>
    </lineage>
</organism>
<reference evidence="7" key="1">
    <citation type="submission" date="2022-07" db="EMBL/GenBank/DDBJ databases">
        <title>Description and genome-wide analysis of Profundicola chukchiensis gen. nov., sp. nov., marine bacteria isolated from bottom sediments of the Chukchi Sea.</title>
        <authorList>
            <person name="Romanenko L."/>
            <person name="Otstavnykh N."/>
            <person name="Kurilenko V."/>
            <person name="Eremeev V."/>
            <person name="Velansky P."/>
            <person name="Mikhailov V."/>
            <person name="Isaeva M."/>
        </authorList>
    </citation>
    <scope>NUCLEOTIDE SEQUENCE</scope>
    <source>
        <strain evidence="7">KMM 9713</strain>
    </source>
</reference>
<evidence type="ECO:0000313" key="7">
    <source>
        <dbReference type="EMBL" id="MDG4945808.1"/>
    </source>
</evidence>
<comment type="subcellular location">
    <subcellularLocation>
        <location evidence="1">Endomembrane system</location>
    </subcellularLocation>
</comment>
<keyword evidence="5 6" id="KW-0472">Membrane</keyword>
<keyword evidence="3 6" id="KW-0812">Transmembrane</keyword>
<dbReference type="InterPro" id="IPR007383">
    <property type="entry name" value="DUF445"/>
</dbReference>
<protein>
    <submittedName>
        <fullName evidence="7">DUF445 family protein</fullName>
    </submittedName>
</protein>
<evidence type="ECO:0000256" key="4">
    <source>
        <dbReference type="ARBA" id="ARBA00022989"/>
    </source>
</evidence>
<dbReference type="PANTHER" id="PTHR35791">
    <property type="entry name" value="UPF0754 MEMBRANE PROTEIN YHEB"/>
    <property type="match status" value="1"/>
</dbReference>
<accession>A0A9X4RU61</accession>
<dbReference type="Pfam" id="PF04286">
    <property type="entry name" value="DUF445"/>
    <property type="match status" value="1"/>
</dbReference>
<dbReference type="Proteomes" id="UP001152599">
    <property type="component" value="Unassembled WGS sequence"/>
</dbReference>
<comment type="similarity">
    <text evidence="2">Belongs to the UPF0754 family.</text>
</comment>
<proteinExistence type="inferred from homology"/>